<name>A0A9Q8WB58_9PEZI</name>
<proteinExistence type="predicted"/>
<gene>
    <name evidence="1" type="ORF">CLUP02_17855</name>
</gene>
<dbReference type="KEGG" id="clup:CLUP02_17855"/>
<dbReference type="GeneID" id="73351769"/>
<protein>
    <submittedName>
        <fullName evidence="1">Uncharacterized protein</fullName>
    </submittedName>
</protein>
<dbReference type="Proteomes" id="UP000830671">
    <property type="component" value="Chromosome 10"/>
</dbReference>
<dbReference type="RefSeq" id="XP_049137983.1">
    <property type="nucleotide sequence ID" value="XM_049296759.1"/>
</dbReference>
<evidence type="ECO:0000313" key="2">
    <source>
        <dbReference type="Proteomes" id="UP000830671"/>
    </source>
</evidence>
<keyword evidence="2" id="KW-1185">Reference proteome</keyword>
<dbReference type="EMBL" id="CP019472">
    <property type="protein sequence ID" value="UQC76342.1"/>
    <property type="molecule type" value="Genomic_DNA"/>
</dbReference>
<evidence type="ECO:0000313" key="1">
    <source>
        <dbReference type="EMBL" id="UQC76342.1"/>
    </source>
</evidence>
<sequence>MGQQKLGTSLRFGNLDRFGLHFMFLVIGSLAQTYPSTSLAPSCLHLTFLGQQKLGISPYSTTLNFTSLSSGARKPVLHTFTRHFWGSRNVLSSLRSLGNLSSTPNASIILFGLLSFPCFPFFF</sequence>
<accession>A0A9Q8WB58</accession>
<organism evidence="1 2">
    <name type="scientific">Colletotrichum lupini</name>
    <dbReference type="NCBI Taxonomy" id="145971"/>
    <lineage>
        <taxon>Eukaryota</taxon>
        <taxon>Fungi</taxon>
        <taxon>Dikarya</taxon>
        <taxon>Ascomycota</taxon>
        <taxon>Pezizomycotina</taxon>
        <taxon>Sordariomycetes</taxon>
        <taxon>Hypocreomycetidae</taxon>
        <taxon>Glomerellales</taxon>
        <taxon>Glomerellaceae</taxon>
        <taxon>Colletotrichum</taxon>
        <taxon>Colletotrichum acutatum species complex</taxon>
    </lineage>
</organism>
<reference evidence="1" key="1">
    <citation type="journal article" date="2021" name="Mol. Plant Microbe Interact.">
        <title>Complete Genome Sequence of the Plant-Pathogenic Fungus Colletotrichum lupini.</title>
        <authorList>
            <person name="Baroncelli R."/>
            <person name="Pensec F."/>
            <person name="Da Lio D."/>
            <person name="Boufleur T."/>
            <person name="Vicente I."/>
            <person name="Sarrocco S."/>
            <person name="Picot A."/>
            <person name="Baraldi E."/>
            <person name="Sukno S."/>
            <person name="Thon M."/>
            <person name="Le Floch G."/>
        </authorList>
    </citation>
    <scope>NUCLEOTIDE SEQUENCE</scope>
    <source>
        <strain evidence="1">IMI 504893</strain>
    </source>
</reference>
<dbReference type="AlphaFoldDB" id="A0A9Q8WB58"/>